<dbReference type="eggNOG" id="COG3691">
    <property type="taxonomic scope" value="Bacteria"/>
</dbReference>
<gene>
    <name evidence="2" type="ORF">GBAG_2919</name>
</gene>
<dbReference type="RefSeq" id="WP_034497340.1">
    <property type="nucleotide sequence ID" value="NZ_JMPI01000047.1"/>
</dbReference>
<dbReference type="STRING" id="1006004.GBAG_2919"/>
<protein>
    <recommendedName>
        <fullName evidence="4">C4-dicarboxylate transport protein</fullName>
    </recommendedName>
</protein>
<name>A0A085G8B3_9ENTR</name>
<dbReference type="EMBL" id="JMPI01000047">
    <property type="protein sequence ID" value="KFC79958.1"/>
    <property type="molecule type" value="Genomic_DNA"/>
</dbReference>
<dbReference type="PANTHER" id="PTHR38769">
    <property type="entry name" value="UPF0381 PROTEIN YFCZ-RELATED"/>
    <property type="match status" value="1"/>
</dbReference>
<dbReference type="PANTHER" id="PTHR38769:SF1">
    <property type="entry name" value="UPF0381 PROTEIN YFCZ-RELATED"/>
    <property type="match status" value="1"/>
</dbReference>
<comment type="caution">
    <text evidence="2">The sequence shown here is derived from an EMBL/GenBank/DDBJ whole genome shotgun (WGS) entry which is preliminary data.</text>
</comment>
<organism evidence="2 3">
    <name type="scientific">Buttiauxella agrestis ATCC 33320</name>
    <dbReference type="NCBI Taxonomy" id="1006004"/>
    <lineage>
        <taxon>Bacteria</taxon>
        <taxon>Pseudomonadati</taxon>
        <taxon>Pseudomonadota</taxon>
        <taxon>Gammaproteobacteria</taxon>
        <taxon>Enterobacterales</taxon>
        <taxon>Enterobacteriaceae</taxon>
        <taxon>Buttiauxella</taxon>
    </lineage>
</organism>
<dbReference type="InterPro" id="IPR005272">
    <property type="entry name" value="DUF406"/>
</dbReference>
<dbReference type="InterPro" id="IPR035571">
    <property type="entry name" value="UPF0234-like_C"/>
</dbReference>
<comment type="similarity">
    <text evidence="1">Belongs to the UPF0381 family.</text>
</comment>
<evidence type="ECO:0000313" key="3">
    <source>
        <dbReference type="Proteomes" id="UP000028653"/>
    </source>
</evidence>
<reference evidence="2 3" key="1">
    <citation type="submission" date="2014-05" db="EMBL/GenBank/DDBJ databases">
        <title>ATOL: Assembling a taxonomically balanced genome-scale reconstruction of the evolutionary history of the Enterobacteriaceae.</title>
        <authorList>
            <person name="Plunkett G.III."/>
            <person name="Neeno-Eckwall E.C."/>
            <person name="Glasner J.D."/>
            <person name="Perna N.T."/>
        </authorList>
    </citation>
    <scope>NUCLEOTIDE SEQUENCE [LARGE SCALE GENOMIC DNA]</scope>
    <source>
        <strain evidence="2 3">ATCC 33320</strain>
    </source>
</reference>
<proteinExistence type="inferred from homology"/>
<dbReference type="AlphaFoldDB" id="A0A085G8B3"/>
<dbReference type="NCBIfam" id="TIGR00743">
    <property type="entry name" value="DUF406 family protein"/>
    <property type="match status" value="1"/>
</dbReference>
<dbReference type="GO" id="GO:0005829">
    <property type="term" value="C:cytosol"/>
    <property type="evidence" value="ECO:0007669"/>
    <property type="project" value="TreeGrafter"/>
</dbReference>
<keyword evidence="3" id="KW-1185">Reference proteome</keyword>
<dbReference type="OrthoDB" id="6198608at2"/>
<evidence type="ECO:0008006" key="4">
    <source>
        <dbReference type="Google" id="ProtNLM"/>
    </source>
</evidence>
<dbReference type="Proteomes" id="UP000028653">
    <property type="component" value="Unassembled WGS sequence"/>
</dbReference>
<evidence type="ECO:0000256" key="1">
    <source>
        <dbReference type="ARBA" id="ARBA00006201"/>
    </source>
</evidence>
<sequence>MSKNTADETPVCCCIDVGSIIDNTDCTATYSRVFATKAEADETLAALSEKARAAESEPCQIVPRYTEEADGIRLDIDFTFSCQAETMIFQLGLR</sequence>
<dbReference type="Pfam" id="PF04175">
    <property type="entry name" value="DUF406"/>
    <property type="match status" value="1"/>
</dbReference>
<evidence type="ECO:0000313" key="2">
    <source>
        <dbReference type="EMBL" id="KFC79958.1"/>
    </source>
</evidence>
<dbReference type="Gene3D" id="3.30.70.860">
    <property type="match status" value="1"/>
</dbReference>
<accession>A0A085G8B3</accession>